<keyword evidence="6" id="KW-1185">Reference proteome</keyword>
<proteinExistence type="predicted"/>
<feature type="modified residue" description="4-aspartylphosphate" evidence="2">
    <location>
        <position position="73"/>
    </location>
</feature>
<dbReference type="GO" id="GO:0003677">
    <property type="term" value="F:DNA binding"/>
    <property type="evidence" value="ECO:0007669"/>
    <property type="project" value="UniProtKB-KW"/>
</dbReference>
<dbReference type="PANTHER" id="PTHR43214:SF38">
    <property type="entry name" value="NITRATE_NITRITE RESPONSE REGULATOR PROTEIN NARL"/>
    <property type="match status" value="1"/>
</dbReference>
<evidence type="ECO:0000256" key="2">
    <source>
        <dbReference type="PROSITE-ProRule" id="PRU00169"/>
    </source>
</evidence>
<dbReference type="PROSITE" id="PS50043">
    <property type="entry name" value="HTH_LUXR_2"/>
    <property type="match status" value="1"/>
</dbReference>
<dbReference type="OrthoDB" id="9796655at2"/>
<dbReference type="GO" id="GO:0006355">
    <property type="term" value="P:regulation of DNA-templated transcription"/>
    <property type="evidence" value="ECO:0007669"/>
    <property type="project" value="InterPro"/>
</dbReference>
<dbReference type="AlphaFoldDB" id="A0A545UI06"/>
<keyword evidence="2" id="KW-0597">Phosphoprotein</keyword>
<evidence type="ECO:0000256" key="1">
    <source>
        <dbReference type="ARBA" id="ARBA00023125"/>
    </source>
</evidence>
<feature type="domain" description="HTH luxR-type" evidence="3">
    <location>
        <begin position="162"/>
        <end position="227"/>
    </location>
</feature>
<evidence type="ECO:0000259" key="4">
    <source>
        <dbReference type="PROSITE" id="PS50110"/>
    </source>
</evidence>
<dbReference type="InterPro" id="IPR011006">
    <property type="entry name" value="CheY-like_superfamily"/>
</dbReference>
<dbReference type="Gene3D" id="3.40.50.2300">
    <property type="match status" value="1"/>
</dbReference>
<dbReference type="InterPro" id="IPR016032">
    <property type="entry name" value="Sig_transdc_resp-reg_C-effctor"/>
</dbReference>
<dbReference type="GO" id="GO:0000160">
    <property type="term" value="P:phosphorelay signal transduction system"/>
    <property type="evidence" value="ECO:0007669"/>
    <property type="project" value="InterPro"/>
</dbReference>
<comment type="caution">
    <text evidence="5">The sequence shown here is derived from an EMBL/GenBank/DDBJ whole genome shotgun (WGS) entry which is preliminary data.</text>
</comment>
<dbReference type="PROSITE" id="PS00622">
    <property type="entry name" value="HTH_LUXR_1"/>
    <property type="match status" value="1"/>
</dbReference>
<dbReference type="EMBL" id="VIKS01000003">
    <property type="protein sequence ID" value="TQV89104.1"/>
    <property type="molecule type" value="Genomic_DNA"/>
</dbReference>
<dbReference type="NCBIfam" id="NF007935">
    <property type="entry name" value="PRK10651.1"/>
    <property type="match status" value="1"/>
</dbReference>
<dbReference type="SUPFAM" id="SSF52172">
    <property type="entry name" value="CheY-like"/>
    <property type="match status" value="1"/>
</dbReference>
<dbReference type="PANTHER" id="PTHR43214">
    <property type="entry name" value="TWO-COMPONENT RESPONSE REGULATOR"/>
    <property type="match status" value="1"/>
</dbReference>
<evidence type="ECO:0000313" key="5">
    <source>
        <dbReference type="EMBL" id="TQV89104.1"/>
    </source>
</evidence>
<dbReference type="CDD" id="cd06170">
    <property type="entry name" value="LuxR_C_like"/>
    <property type="match status" value="1"/>
</dbReference>
<dbReference type="CDD" id="cd19931">
    <property type="entry name" value="REC_NarL"/>
    <property type="match status" value="1"/>
</dbReference>
<evidence type="ECO:0000259" key="3">
    <source>
        <dbReference type="PROSITE" id="PS50043"/>
    </source>
</evidence>
<sequence length="230" mass="25414">MNIAELKLDSLKANDNSTDHFRIILVDDHPMLRKGVAQLIELEDNLKVVAEAGSGEEAISLAIEHNPDLILLDLNMKGLSGIDTLNALKRANVSSKVIIFSVSDSESDVLRALKSGVDGYILKDSEPEELIEKINQALKGELVISSPLTQILVRSFQTESKETNLVDKLTHREFETLKYIASGKSNKMIANKLGIAESTVKVHVKNLLKKLELKTRVEAAVWAVENNISY</sequence>
<organism evidence="5 6">
    <name type="scientific">Aliikangiella coralliicola</name>
    <dbReference type="NCBI Taxonomy" id="2592383"/>
    <lineage>
        <taxon>Bacteria</taxon>
        <taxon>Pseudomonadati</taxon>
        <taxon>Pseudomonadota</taxon>
        <taxon>Gammaproteobacteria</taxon>
        <taxon>Oceanospirillales</taxon>
        <taxon>Pleioneaceae</taxon>
        <taxon>Aliikangiella</taxon>
    </lineage>
</organism>
<keyword evidence="1" id="KW-0238">DNA-binding</keyword>
<evidence type="ECO:0000313" key="6">
    <source>
        <dbReference type="Proteomes" id="UP000315439"/>
    </source>
</evidence>
<dbReference type="InterPro" id="IPR000792">
    <property type="entry name" value="Tscrpt_reg_LuxR_C"/>
</dbReference>
<dbReference type="InterPro" id="IPR039420">
    <property type="entry name" value="WalR-like"/>
</dbReference>
<name>A0A545UI06_9GAMM</name>
<accession>A0A545UI06</accession>
<protein>
    <submittedName>
        <fullName evidence="5">Two-component system response regulator NarL</fullName>
    </submittedName>
</protein>
<feature type="domain" description="Response regulatory" evidence="4">
    <location>
        <begin position="22"/>
        <end position="138"/>
    </location>
</feature>
<dbReference type="PRINTS" id="PR00038">
    <property type="entry name" value="HTHLUXR"/>
</dbReference>
<dbReference type="SMART" id="SM00448">
    <property type="entry name" value="REC"/>
    <property type="match status" value="1"/>
</dbReference>
<gene>
    <name evidence="5" type="primary">narL</name>
    <name evidence="5" type="ORF">FLL46_05870</name>
</gene>
<dbReference type="SMART" id="SM00421">
    <property type="entry name" value="HTH_LUXR"/>
    <property type="match status" value="1"/>
</dbReference>
<dbReference type="PROSITE" id="PS50110">
    <property type="entry name" value="RESPONSE_REGULATORY"/>
    <property type="match status" value="1"/>
</dbReference>
<dbReference type="Proteomes" id="UP000315439">
    <property type="component" value="Unassembled WGS sequence"/>
</dbReference>
<dbReference type="Pfam" id="PF00196">
    <property type="entry name" value="GerE"/>
    <property type="match status" value="1"/>
</dbReference>
<dbReference type="SUPFAM" id="SSF46894">
    <property type="entry name" value="C-terminal effector domain of the bipartite response regulators"/>
    <property type="match status" value="1"/>
</dbReference>
<reference evidence="5 6" key="1">
    <citation type="submission" date="2019-07" db="EMBL/GenBank/DDBJ databases">
        <title>Draft genome for Aliikangiella sp. M105.</title>
        <authorList>
            <person name="Wang G."/>
        </authorList>
    </citation>
    <scope>NUCLEOTIDE SEQUENCE [LARGE SCALE GENOMIC DNA]</scope>
    <source>
        <strain evidence="5 6">M105</strain>
    </source>
</reference>
<dbReference type="InterPro" id="IPR001789">
    <property type="entry name" value="Sig_transdc_resp-reg_receiver"/>
</dbReference>
<dbReference type="Pfam" id="PF00072">
    <property type="entry name" value="Response_reg"/>
    <property type="match status" value="1"/>
</dbReference>